<feature type="active site" evidence="7">
    <location>
        <position position="406"/>
    </location>
</feature>
<evidence type="ECO:0000256" key="4">
    <source>
        <dbReference type="ARBA" id="ARBA00022801"/>
    </source>
</evidence>
<feature type="domain" description="AB hydrolase-1" evidence="9">
    <location>
        <begin position="106"/>
        <end position="372"/>
    </location>
</feature>
<accession>A0A1Q2YBY0</accession>
<dbReference type="InterPro" id="IPR016812">
    <property type="entry name" value="PPase_methylesterase_euk"/>
</dbReference>
<evidence type="ECO:0000256" key="7">
    <source>
        <dbReference type="PIRSR" id="PIRSR022950-1"/>
    </source>
</evidence>
<reference evidence="10 11" key="1">
    <citation type="submission" date="2016-08" db="EMBL/GenBank/DDBJ databases">
        <title>Whole genome shotgun sequence of Pichia membranifaciens KS47-1.</title>
        <authorList>
            <person name="Konishi M."/>
            <person name="Ishida M."/>
            <person name="Arakawa T."/>
            <person name="Kato Y."/>
            <person name="Horiuchi J."/>
        </authorList>
    </citation>
    <scope>NUCLEOTIDE SEQUENCE [LARGE SCALE GENOMIC DNA]</scope>
    <source>
        <strain evidence="10 11">KS47-1</strain>
    </source>
</reference>
<comment type="catalytic activity">
    <reaction evidence="5">
        <text>[phosphatase 2A protein]-C-terminal L-leucine methyl ester + H2O = [phosphatase 2A protein]-C-terminal L-leucine + methanol + H(+)</text>
        <dbReference type="Rhea" id="RHEA:48548"/>
        <dbReference type="Rhea" id="RHEA-COMP:12134"/>
        <dbReference type="Rhea" id="RHEA-COMP:12135"/>
        <dbReference type="ChEBI" id="CHEBI:15377"/>
        <dbReference type="ChEBI" id="CHEBI:15378"/>
        <dbReference type="ChEBI" id="CHEBI:17790"/>
        <dbReference type="ChEBI" id="CHEBI:90516"/>
        <dbReference type="ChEBI" id="CHEBI:90517"/>
        <dbReference type="EC" id="3.1.1.89"/>
    </reaction>
</comment>
<evidence type="ECO:0000313" key="10">
    <source>
        <dbReference type="EMBL" id="GAV27042.1"/>
    </source>
</evidence>
<dbReference type="Proteomes" id="UP000186136">
    <property type="component" value="Unassembled WGS sequence"/>
</dbReference>
<dbReference type="GO" id="GO:0051723">
    <property type="term" value="F:protein methylesterase activity"/>
    <property type="evidence" value="ECO:0007669"/>
    <property type="project" value="UniProtKB-EC"/>
</dbReference>
<feature type="active site" evidence="7">
    <location>
        <position position="253"/>
    </location>
</feature>
<comment type="function">
    <text evidence="6">Demethylates proteins that have been reversibly carboxymethylated.</text>
</comment>
<evidence type="ECO:0000256" key="2">
    <source>
        <dbReference type="ARBA" id="ARBA00020672"/>
    </source>
</evidence>
<dbReference type="Gene3D" id="3.40.50.1820">
    <property type="entry name" value="alpha/beta hydrolase"/>
    <property type="match status" value="1"/>
</dbReference>
<dbReference type="Pfam" id="PF00561">
    <property type="entry name" value="Abhydrolase_1"/>
    <property type="match status" value="1"/>
</dbReference>
<name>A0A1Q2YBY0_9ASCO</name>
<dbReference type="OrthoDB" id="194865at2759"/>
<evidence type="ECO:0000259" key="9">
    <source>
        <dbReference type="Pfam" id="PF00561"/>
    </source>
</evidence>
<proteinExistence type="inferred from homology"/>
<dbReference type="AlphaFoldDB" id="A0A1Q2YBY0"/>
<evidence type="ECO:0000313" key="11">
    <source>
        <dbReference type="Proteomes" id="UP000186136"/>
    </source>
</evidence>
<comment type="caution">
    <text evidence="10">The sequence shown here is derived from an EMBL/GenBank/DDBJ whole genome shotgun (WGS) entry which is preliminary data.</text>
</comment>
<comment type="similarity">
    <text evidence="1 6">Belongs to the AB hydrolase superfamily.</text>
</comment>
<dbReference type="SUPFAM" id="SSF53474">
    <property type="entry name" value="alpha/beta-Hydrolases"/>
    <property type="match status" value="1"/>
</dbReference>
<evidence type="ECO:0000256" key="8">
    <source>
        <dbReference type="SAM" id="MobiDB-lite"/>
    </source>
</evidence>
<organism evidence="10 11">
    <name type="scientific">Pichia membranifaciens</name>
    <dbReference type="NCBI Taxonomy" id="4926"/>
    <lineage>
        <taxon>Eukaryota</taxon>
        <taxon>Fungi</taxon>
        <taxon>Dikarya</taxon>
        <taxon>Ascomycota</taxon>
        <taxon>Saccharomycotina</taxon>
        <taxon>Pichiomycetes</taxon>
        <taxon>Pichiales</taxon>
        <taxon>Pichiaceae</taxon>
        <taxon>Pichia</taxon>
    </lineage>
</organism>
<evidence type="ECO:0000256" key="1">
    <source>
        <dbReference type="ARBA" id="ARBA00008645"/>
    </source>
</evidence>
<evidence type="ECO:0000256" key="5">
    <source>
        <dbReference type="ARBA" id="ARBA00049203"/>
    </source>
</evidence>
<feature type="active site" evidence="7">
    <location>
        <position position="212"/>
    </location>
</feature>
<dbReference type="PANTHER" id="PTHR14189:SF0">
    <property type="entry name" value="PROTEIN PHOSPHATASE METHYLESTERASE 1"/>
    <property type="match status" value="1"/>
</dbReference>
<dbReference type="PANTHER" id="PTHR14189">
    <property type="entry name" value="PROTEIN PHOSPHATASE METHYLESTERASE-1 RELATED"/>
    <property type="match status" value="1"/>
</dbReference>
<sequence>MSDFQKCIFQSKLKQAEQKLGFNFNESLEEENDAVYNHDDDSEASSSKSEVPKAKSSFEDEKIRLSWGKVFDNNDIYCNSEGYCFQTYFRKPVLHNNNADECPVIFIAHHGAGSSGLTFANLASCIADKSNSLHYFTNPGFFTFDMRGHGNTNLINRNNEKLNAMNYDLSIDQLQKDFIFIFNHFVKRYLKSNTALSNSDSARCSLFFLGHSLGGAVLTKVLYKYSKKTEEVSSEFHLDPQYAKFIKGLTMVDIVEETAIRALDSMDSYLNSIPQSFQSLQDAIDWHVSHQLIYNRYSCRYSIPPILTPLNTKQSGYKFIIDLKKTEQYWHDWFVGLSSEFISIPSSVSKLLVLANNDLLDKNLIIGQMQGKYQLIVFRSSDLKLENIMSTTTTTISLKDCKEISHFIQEDIPNKFAISLLEYVERNDNGSFHKKESNPQLDLINRLNQKWNVKN</sequence>
<dbReference type="PIRSF" id="PIRSF022950">
    <property type="entry name" value="PPase_methylesterase_euk"/>
    <property type="match status" value="1"/>
</dbReference>
<dbReference type="EMBL" id="BDGI01000016">
    <property type="protein sequence ID" value="GAV27042.1"/>
    <property type="molecule type" value="Genomic_DNA"/>
</dbReference>
<gene>
    <name evidence="10" type="ORF">PMKS-000503</name>
</gene>
<dbReference type="InterPro" id="IPR029058">
    <property type="entry name" value="AB_hydrolase_fold"/>
</dbReference>
<evidence type="ECO:0000256" key="6">
    <source>
        <dbReference type="PIRNR" id="PIRNR022950"/>
    </source>
</evidence>
<keyword evidence="4 6" id="KW-0378">Hydrolase</keyword>
<keyword evidence="3 6" id="KW-0719">Serine esterase</keyword>
<feature type="region of interest" description="Disordered" evidence="8">
    <location>
        <begin position="33"/>
        <end position="53"/>
    </location>
</feature>
<evidence type="ECO:0000256" key="3">
    <source>
        <dbReference type="ARBA" id="ARBA00022487"/>
    </source>
</evidence>
<dbReference type="InterPro" id="IPR000073">
    <property type="entry name" value="AB_hydrolase_1"/>
</dbReference>
<keyword evidence="11" id="KW-1185">Reference proteome</keyword>
<dbReference type="EC" id="3.1.1.-" evidence="6"/>
<protein>
    <recommendedName>
        <fullName evidence="2 6">Protein phosphatase methylesterase 1</fullName>
        <shortName evidence="6">PME-1</shortName>
        <ecNumber evidence="6">3.1.1.-</ecNumber>
    </recommendedName>
</protein>